<sequence>MPACDSNPEATYKAVILLGGPAKGTRFRPLSLDQPVPLMSIGGYPLIFHHVEACAAVPGMREIILIGYYPKDQLSQFVDECQRKFGIRMRYLQEFTPLGTAGGLYHFRDQIMLGDPAAFFVMNSDVCCDFSLADMLAKHRPGTYTVMCTEATRSQSVQYGCAVIRKGTDEIMHYVEKPATFVSTMINCGVYILSPSIFQYLKSAVKVHKDAHFTFDLSSQCNECVQMEQEVFQPLASRNCLFAYVTTRFWSQVKTAGAAIYANRHMLELYRTSHPDRLATAQSIPDGPKIIGNVYIHPTATVSPTAVLGPNVSVERFVTIGNGARVRESILLQGAVVRDHACVLFAVLGSSATIGEWTRVEGTPTDPNPNKPFAKIETKDLFNEKGQLNPSCTVIGSHVSVAPETIVRNSIVLRAQRVGSQLQKPNYPVILQIVLATYKLWCQFSLT</sequence>
<dbReference type="InterPro" id="IPR056729">
    <property type="entry name" value="GMPPB_C"/>
</dbReference>
<dbReference type="PANTHER" id="PTHR22572">
    <property type="entry name" value="SUGAR-1-PHOSPHATE GUANYL TRANSFERASE"/>
    <property type="match status" value="1"/>
</dbReference>
<dbReference type="SUPFAM" id="SSF53448">
    <property type="entry name" value="Nucleotide-diphospho-sugar transferases"/>
    <property type="match status" value="1"/>
</dbReference>
<dbReference type="InterPro" id="IPR005835">
    <property type="entry name" value="NTP_transferase_dom"/>
</dbReference>
<dbReference type="Pfam" id="PF25087">
    <property type="entry name" value="GMPPB_C"/>
    <property type="match status" value="1"/>
</dbReference>
<evidence type="ECO:0000313" key="5">
    <source>
        <dbReference type="Proteomes" id="UP000215902"/>
    </source>
</evidence>
<dbReference type="Proteomes" id="UP000215902">
    <property type="component" value="Unassembled WGS sequence"/>
</dbReference>
<keyword evidence="5" id="KW-1185">Reference proteome</keyword>
<comment type="similarity">
    <text evidence="1">Belongs to the transferase hexapeptide repeat family.</text>
</comment>
<dbReference type="InterPro" id="IPR050486">
    <property type="entry name" value="Mannose-1P_guanyltransferase"/>
</dbReference>
<dbReference type="InterPro" id="IPR029044">
    <property type="entry name" value="Nucleotide-diphossugar_trans"/>
</dbReference>
<protein>
    <submittedName>
        <fullName evidence="4">Uncharacterized protein</fullName>
    </submittedName>
</protein>
<dbReference type="AlphaFoldDB" id="A0A267GTH6"/>
<dbReference type="Gene3D" id="2.160.10.10">
    <property type="entry name" value="Hexapeptide repeat proteins"/>
    <property type="match status" value="1"/>
</dbReference>
<dbReference type="CDD" id="cd06428">
    <property type="entry name" value="M1P_guanylylT_A_like_N"/>
    <property type="match status" value="1"/>
</dbReference>
<dbReference type="Gene3D" id="3.90.550.10">
    <property type="entry name" value="Spore Coat Polysaccharide Biosynthesis Protein SpsA, Chain A"/>
    <property type="match status" value="1"/>
</dbReference>
<dbReference type="OrthoDB" id="285674at2759"/>
<evidence type="ECO:0000313" key="4">
    <source>
        <dbReference type="EMBL" id="PAA89318.1"/>
    </source>
</evidence>
<evidence type="ECO:0000256" key="1">
    <source>
        <dbReference type="ARBA" id="ARBA00007274"/>
    </source>
</evidence>
<feature type="domain" description="Nucleotidyl transferase" evidence="2">
    <location>
        <begin position="13"/>
        <end position="228"/>
    </location>
</feature>
<dbReference type="EMBL" id="NIVC01000153">
    <property type="protein sequence ID" value="PAA89318.1"/>
    <property type="molecule type" value="Genomic_DNA"/>
</dbReference>
<dbReference type="STRING" id="282301.A0A267GTH6"/>
<reference evidence="4 5" key="1">
    <citation type="submission" date="2017-06" db="EMBL/GenBank/DDBJ databases">
        <title>A platform for efficient transgenesis in Macrostomum lignano, a flatworm model organism for stem cell research.</title>
        <authorList>
            <person name="Berezikov E."/>
        </authorList>
    </citation>
    <scope>NUCLEOTIDE SEQUENCE [LARGE SCALE GENOMIC DNA]</scope>
    <source>
        <strain evidence="4">DV1</strain>
        <tissue evidence="4">Whole organism</tissue>
    </source>
</reference>
<dbReference type="Pfam" id="PF00483">
    <property type="entry name" value="NTP_transferase"/>
    <property type="match status" value="1"/>
</dbReference>
<name>A0A267GTH6_9PLAT</name>
<gene>
    <name evidence="4" type="ORF">BOX15_Mlig029155g2</name>
</gene>
<accession>A0A267GTH6</accession>
<evidence type="ECO:0000259" key="3">
    <source>
        <dbReference type="Pfam" id="PF25087"/>
    </source>
</evidence>
<comment type="caution">
    <text evidence="4">The sequence shown here is derived from an EMBL/GenBank/DDBJ whole genome shotgun (WGS) entry which is preliminary data.</text>
</comment>
<feature type="domain" description="Mannose-1-phosphate guanyltransferase C-terminal" evidence="3">
    <location>
        <begin position="290"/>
        <end position="425"/>
    </location>
</feature>
<evidence type="ECO:0000259" key="2">
    <source>
        <dbReference type="Pfam" id="PF00483"/>
    </source>
</evidence>
<organism evidence="4 5">
    <name type="scientific">Macrostomum lignano</name>
    <dbReference type="NCBI Taxonomy" id="282301"/>
    <lineage>
        <taxon>Eukaryota</taxon>
        <taxon>Metazoa</taxon>
        <taxon>Spiralia</taxon>
        <taxon>Lophotrochozoa</taxon>
        <taxon>Platyhelminthes</taxon>
        <taxon>Rhabditophora</taxon>
        <taxon>Macrostomorpha</taxon>
        <taxon>Macrostomida</taxon>
        <taxon>Macrostomidae</taxon>
        <taxon>Macrostomum</taxon>
    </lineage>
</organism>
<proteinExistence type="inferred from homology"/>